<evidence type="ECO:0000256" key="3">
    <source>
        <dbReference type="ARBA" id="ARBA00023125"/>
    </source>
</evidence>
<dbReference type="Pfam" id="PF04542">
    <property type="entry name" value="Sigma70_r2"/>
    <property type="match status" value="1"/>
</dbReference>
<dbReference type="Gene3D" id="1.10.1740.10">
    <property type="match status" value="1"/>
</dbReference>
<dbReference type="SUPFAM" id="SSF88659">
    <property type="entry name" value="Sigma3 and sigma4 domains of RNA polymerase sigma factors"/>
    <property type="match status" value="1"/>
</dbReference>
<dbReference type="Proteomes" id="UP000218022">
    <property type="component" value="Unassembled WGS sequence"/>
</dbReference>
<dbReference type="EMBL" id="MTZV01000006">
    <property type="protein sequence ID" value="PCE23742.1"/>
    <property type="molecule type" value="Genomic_DNA"/>
</dbReference>
<keyword evidence="1" id="KW-0805">Transcription regulation</keyword>
<dbReference type="GO" id="GO:0003677">
    <property type="term" value="F:DNA binding"/>
    <property type="evidence" value="ECO:0007669"/>
    <property type="project" value="UniProtKB-KW"/>
</dbReference>
<keyword evidence="2" id="KW-0731">Sigma factor</keyword>
<dbReference type="PROSITE" id="PS00716">
    <property type="entry name" value="SIGMA70_2"/>
    <property type="match status" value="1"/>
</dbReference>
<name>A0A2A4ETI4_9BURK</name>
<evidence type="ECO:0000313" key="6">
    <source>
        <dbReference type="EMBL" id="PCE23742.1"/>
    </source>
</evidence>
<dbReference type="GO" id="GO:0006352">
    <property type="term" value="P:DNA-templated transcription initiation"/>
    <property type="evidence" value="ECO:0007669"/>
    <property type="project" value="InterPro"/>
</dbReference>
<dbReference type="Pfam" id="PF04545">
    <property type="entry name" value="Sigma70_r4"/>
    <property type="match status" value="1"/>
</dbReference>
<dbReference type="PANTHER" id="PTHR30385">
    <property type="entry name" value="SIGMA FACTOR F FLAGELLAR"/>
    <property type="match status" value="1"/>
</dbReference>
<dbReference type="InterPro" id="IPR007630">
    <property type="entry name" value="RNA_pol_sigma70_r4"/>
</dbReference>
<keyword evidence="4" id="KW-0804">Transcription</keyword>
<sequence>MIAHYLPLARMMAGKLYAGRMHNEIEFDDYLQFATIGLIEAIDRFDPWRAVQFKTYATVRMRGAVLNGLERLSEKQQQIACRQRLREERAGSFATDALPDDLDSLFGMLAEVGVGLALGILLEGSGMIDESPQAGLQEQPGYFAHVELQQLREQVRSLVDTLPGQERMVIRLHYVQEMSFADIALELGVSRGRIAQIHRKALGSLRTQCNASRSCDVAW</sequence>
<evidence type="ECO:0000256" key="1">
    <source>
        <dbReference type="ARBA" id="ARBA00023015"/>
    </source>
</evidence>
<accession>A0A2A4ETI4</accession>
<dbReference type="GO" id="GO:0016987">
    <property type="term" value="F:sigma factor activity"/>
    <property type="evidence" value="ECO:0007669"/>
    <property type="project" value="UniProtKB-KW"/>
</dbReference>
<organism evidence="6 7">
    <name type="scientific">Paraburkholderia acidicola</name>
    <dbReference type="NCBI Taxonomy" id="1912599"/>
    <lineage>
        <taxon>Bacteria</taxon>
        <taxon>Pseudomonadati</taxon>
        <taxon>Pseudomonadota</taxon>
        <taxon>Betaproteobacteria</taxon>
        <taxon>Burkholderiales</taxon>
        <taxon>Burkholderiaceae</taxon>
        <taxon>Paraburkholderia</taxon>
    </lineage>
</organism>
<dbReference type="InterPro" id="IPR014284">
    <property type="entry name" value="RNA_pol_sigma-70_dom"/>
</dbReference>
<dbReference type="SUPFAM" id="SSF88946">
    <property type="entry name" value="Sigma2 domain of RNA polymerase sigma factors"/>
    <property type="match status" value="1"/>
</dbReference>
<keyword evidence="3" id="KW-0238">DNA-binding</keyword>
<dbReference type="PRINTS" id="PR00046">
    <property type="entry name" value="SIGMA70FCT"/>
</dbReference>
<dbReference type="PANTHER" id="PTHR30385:SF7">
    <property type="entry name" value="RNA POLYMERASE SIGMA FACTOR FLIA"/>
    <property type="match status" value="1"/>
</dbReference>
<gene>
    <name evidence="6" type="ORF">BWP39_29115</name>
</gene>
<feature type="domain" description="RNA polymerase sigma-70" evidence="5">
    <location>
        <begin position="179"/>
        <end position="205"/>
    </location>
</feature>
<evidence type="ECO:0000313" key="7">
    <source>
        <dbReference type="Proteomes" id="UP000218022"/>
    </source>
</evidence>
<dbReference type="InterPro" id="IPR013325">
    <property type="entry name" value="RNA_pol_sigma_r2"/>
</dbReference>
<dbReference type="AlphaFoldDB" id="A0A2A4ETI4"/>
<comment type="caution">
    <text evidence="6">The sequence shown here is derived from an EMBL/GenBank/DDBJ whole genome shotgun (WGS) entry which is preliminary data.</text>
</comment>
<protein>
    <recommendedName>
        <fullName evidence="5">RNA polymerase sigma-70 domain-containing protein</fullName>
    </recommendedName>
</protein>
<dbReference type="InterPro" id="IPR013324">
    <property type="entry name" value="RNA_pol_sigma_r3/r4-like"/>
</dbReference>
<dbReference type="InterPro" id="IPR007627">
    <property type="entry name" value="RNA_pol_sigma70_r2"/>
</dbReference>
<evidence type="ECO:0000259" key="5">
    <source>
        <dbReference type="PROSITE" id="PS00716"/>
    </source>
</evidence>
<proteinExistence type="predicted"/>
<reference evidence="6 7" key="1">
    <citation type="submission" date="2017-01" db="EMBL/GenBank/DDBJ databases">
        <title>Whole-Genome Shotgun Sequencing of Two beta-Proteobacterial Species in Search of the Bulgecin Biosynthetic Cluster.</title>
        <authorList>
            <person name="Horsman M.E."/>
            <person name="Marous D.R."/>
            <person name="Li R."/>
            <person name="Oliver R.A."/>
            <person name="Byun B."/>
            <person name="Emrich S.J."/>
            <person name="Boggess B."/>
            <person name="Townsend C.A."/>
            <person name="Mobashery S."/>
        </authorList>
    </citation>
    <scope>NUCLEOTIDE SEQUENCE [LARGE SCALE GENOMIC DNA]</scope>
    <source>
        <strain evidence="6 7">ATCC 31363</strain>
    </source>
</reference>
<evidence type="ECO:0000256" key="2">
    <source>
        <dbReference type="ARBA" id="ARBA00023082"/>
    </source>
</evidence>
<dbReference type="Gene3D" id="1.20.140.160">
    <property type="match status" value="1"/>
</dbReference>
<evidence type="ECO:0000256" key="4">
    <source>
        <dbReference type="ARBA" id="ARBA00023163"/>
    </source>
</evidence>
<dbReference type="CDD" id="cd06171">
    <property type="entry name" value="Sigma70_r4"/>
    <property type="match status" value="1"/>
</dbReference>
<dbReference type="InterPro" id="IPR000943">
    <property type="entry name" value="RNA_pol_sigma70"/>
</dbReference>
<dbReference type="NCBIfam" id="TIGR02937">
    <property type="entry name" value="sigma70-ECF"/>
    <property type="match status" value="1"/>
</dbReference>